<gene>
    <name evidence="2" type="primary">RDL2</name>
    <name evidence="2" type="ORF">HK105_207641</name>
</gene>
<dbReference type="Gene3D" id="3.40.250.10">
    <property type="entry name" value="Rhodanese-like domain"/>
    <property type="match status" value="1"/>
</dbReference>
<keyword evidence="3" id="KW-1185">Reference proteome</keyword>
<sequence length="155" mass="16611">MLRALLGALPVRLAPPQPQVPSPKNAFAAVNRAFPALSRAMSGQPYPAVDKAFVQKLSSSPDPDTILIDVREPSEVAAGIIPTAHNIPVGALDAAFRLSADEFKDTYGFEKPSTDKNVVVYCRSGRRSAAALQVVKSHGFFNAKDYSGGWLDWSA</sequence>
<feature type="domain" description="Rhodanese" evidence="1">
    <location>
        <begin position="61"/>
        <end position="155"/>
    </location>
</feature>
<dbReference type="SUPFAM" id="SSF52821">
    <property type="entry name" value="Rhodanese/Cell cycle control phosphatase"/>
    <property type="match status" value="1"/>
</dbReference>
<reference evidence="2 3" key="1">
    <citation type="submission" date="2023-09" db="EMBL/GenBank/DDBJ databases">
        <title>Pangenome analysis of Batrachochytrium dendrobatidis and related Chytrids.</title>
        <authorList>
            <person name="Yacoub M.N."/>
            <person name="Stajich J.E."/>
            <person name="James T.Y."/>
        </authorList>
    </citation>
    <scope>NUCLEOTIDE SEQUENCE [LARGE SCALE GENOMIC DNA]</scope>
    <source>
        <strain evidence="2 3">JEL0888</strain>
    </source>
</reference>
<comment type="caution">
    <text evidence="2">The sequence shown here is derived from an EMBL/GenBank/DDBJ whole genome shotgun (WGS) entry which is preliminary data.</text>
</comment>
<dbReference type="PANTHER" id="PTHR44086">
    <property type="entry name" value="THIOSULFATE SULFURTRANSFERASE RDL2, MITOCHONDRIAL-RELATED"/>
    <property type="match status" value="1"/>
</dbReference>
<dbReference type="PANTHER" id="PTHR44086:SF10">
    <property type="entry name" value="THIOSULFATE SULFURTRANSFERASE_RHODANESE-LIKE DOMAIN-CONTAINING PROTEIN 3"/>
    <property type="match status" value="1"/>
</dbReference>
<dbReference type="InterPro" id="IPR001763">
    <property type="entry name" value="Rhodanese-like_dom"/>
</dbReference>
<dbReference type="InterPro" id="IPR036873">
    <property type="entry name" value="Rhodanese-like_dom_sf"/>
</dbReference>
<evidence type="ECO:0000313" key="2">
    <source>
        <dbReference type="EMBL" id="KAL2912860.1"/>
    </source>
</evidence>
<accession>A0ABR4N021</accession>
<evidence type="ECO:0000259" key="1">
    <source>
        <dbReference type="PROSITE" id="PS50206"/>
    </source>
</evidence>
<dbReference type="EMBL" id="JADGIZ020000056">
    <property type="protein sequence ID" value="KAL2912860.1"/>
    <property type="molecule type" value="Genomic_DNA"/>
</dbReference>
<dbReference type="SMART" id="SM00450">
    <property type="entry name" value="RHOD"/>
    <property type="match status" value="1"/>
</dbReference>
<dbReference type="Pfam" id="PF00581">
    <property type="entry name" value="Rhodanese"/>
    <property type="match status" value="1"/>
</dbReference>
<proteinExistence type="predicted"/>
<dbReference type="Proteomes" id="UP001527925">
    <property type="component" value="Unassembled WGS sequence"/>
</dbReference>
<evidence type="ECO:0000313" key="3">
    <source>
        <dbReference type="Proteomes" id="UP001527925"/>
    </source>
</evidence>
<protein>
    <submittedName>
        <fullName evidence="2">Thiosulfate sulfurtransferase rdl2, mitochondrial</fullName>
    </submittedName>
</protein>
<dbReference type="PROSITE" id="PS50206">
    <property type="entry name" value="RHODANESE_3"/>
    <property type="match status" value="1"/>
</dbReference>
<name>A0ABR4N021_9FUNG</name>
<dbReference type="CDD" id="cd01519">
    <property type="entry name" value="RHOD_HSP67B2"/>
    <property type="match status" value="1"/>
</dbReference>
<organism evidence="2 3">
    <name type="scientific">Polyrhizophydium stewartii</name>
    <dbReference type="NCBI Taxonomy" id="2732419"/>
    <lineage>
        <taxon>Eukaryota</taxon>
        <taxon>Fungi</taxon>
        <taxon>Fungi incertae sedis</taxon>
        <taxon>Chytridiomycota</taxon>
        <taxon>Chytridiomycota incertae sedis</taxon>
        <taxon>Chytridiomycetes</taxon>
        <taxon>Rhizophydiales</taxon>
        <taxon>Rhizophydiales incertae sedis</taxon>
        <taxon>Polyrhizophydium</taxon>
    </lineage>
</organism>